<name>A0A8J7PP97_9BACT</name>
<evidence type="ECO:0000256" key="6">
    <source>
        <dbReference type="ARBA" id="ARBA00023136"/>
    </source>
</evidence>
<evidence type="ECO:0000313" key="9">
    <source>
        <dbReference type="Proteomes" id="UP000664277"/>
    </source>
</evidence>
<feature type="transmembrane region" description="Helical" evidence="7">
    <location>
        <begin position="235"/>
        <end position="254"/>
    </location>
</feature>
<gene>
    <name evidence="8" type="ORF">J0M35_19660</name>
</gene>
<dbReference type="PANTHER" id="PTHR30589">
    <property type="entry name" value="PROLIPOPROTEIN DIACYLGLYCERYL TRANSFERASE"/>
    <property type="match status" value="1"/>
</dbReference>
<keyword evidence="6 7" id="KW-0472">Membrane</keyword>
<organism evidence="8 9">
    <name type="scientific">Candidatus Obscuribacter phosphatis</name>
    <dbReference type="NCBI Taxonomy" id="1906157"/>
    <lineage>
        <taxon>Bacteria</taxon>
        <taxon>Bacillati</taxon>
        <taxon>Candidatus Melainabacteria</taxon>
        <taxon>Candidatus Obscuribacterales</taxon>
        <taxon>Candidatus Obscuribacteraceae</taxon>
        <taxon>Candidatus Obscuribacter</taxon>
    </lineage>
</organism>
<evidence type="ECO:0000256" key="1">
    <source>
        <dbReference type="ARBA" id="ARBA00007150"/>
    </source>
</evidence>
<dbReference type="GO" id="GO:0042158">
    <property type="term" value="P:lipoprotein biosynthetic process"/>
    <property type="evidence" value="ECO:0007669"/>
    <property type="project" value="InterPro"/>
</dbReference>
<protein>
    <submittedName>
        <fullName evidence="8">Prolipoprotein diacylglyceryl transferase</fullName>
    </submittedName>
</protein>
<comment type="caution">
    <text evidence="8">The sequence shown here is derived from an EMBL/GenBank/DDBJ whole genome shotgun (WGS) entry which is preliminary data.</text>
</comment>
<feature type="transmembrane region" description="Helical" evidence="7">
    <location>
        <begin position="51"/>
        <end position="69"/>
    </location>
</feature>
<keyword evidence="5 7" id="KW-1133">Transmembrane helix</keyword>
<keyword evidence="4 7" id="KW-0812">Transmembrane</keyword>
<feature type="transmembrane region" description="Helical" evidence="7">
    <location>
        <begin position="81"/>
        <end position="102"/>
    </location>
</feature>
<keyword evidence="3 8" id="KW-0808">Transferase</keyword>
<sequence length="263" mass="29608">MSLGQLPIEVHTFFEFLAVALGFRLYTASASQENQDKSDSERILDSHKRRAVTAGALLGAILGAKLVVLMNHPEVFSSTKLAQFLVSSKGLVGALVFGWLFVEIAKLITGIKEKTGDRFVEPLLLGIGLGRIGCFLSGKYDQTYGIESRVLSAFGFSFDPGIDFGDGLRRYPCQLYEIVAIVIFWFWLRSNKKHPFFREPGGQYRCFMLFYMTFRFLIDFIKPVPHLYWGLNAEQLLALPVILICLVSLSKTYLQLAKQGDRT</sequence>
<evidence type="ECO:0000256" key="7">
    <source>
        <dbReference type="SAM" id="Phobius"/>
    </source>
</evidence>
<dbReference type="GO" id="GO:0005886">
    <property type="term" value="C:plasma membrane"/>
    <property type="evidence" value="ECO:0007669"/>
    <property type="project" value="InterPro"/>
</dbReference>
<evidence type="ECO:0000256" key="2">
    <source>
        <dbReference type="ARBA" id="ARBA00022475"/>
    </source>
</evidence>
<dbReference type="PANTHER" id="PTHR30589:SF0">
    <property type="entry name" value="PHOSPHATIDYLGLYCEROL--PROLIPOPROTEIN DIACYLGLYCERYL TRANSFERASE"/>
    <property type="match status" value="1"/>
</dbReference>
<evidence type="ECO:0000256" key="3">
    <source>
        <dbReference type="ARBA" id="ARBA00022679"/>
    </source>
</evidence>
<dbReference type="AlphaFoldDB" id="A0A8J7PP97"/>
<comment type="similarity">
    <text evidence="1">Belongs to the Lgt family.</text>
</comment>
<dbReference type="InterPro" id="IPR001640">
    <property type="entry name" value="Lgt"/>
</dbReference>
<feature type="transmembrane region" description="Helical" evidence="7">
    <location>
        <begin position="12"/>
        <end position="30"/>
    </location>
</feature>
<dbReference type="GO" id="GO:0008961">
    <property type="term" value="F:phosphatidylglycerol-prolipoprotein diacylglyceryl transferase activity"/>
    <property type="evidence" value="ECO:0007669"/>
    <property type="project" value="InterPro"/>
</dbReference>
<dbReference type="EMBL" id="JAFLCK010000044">
    <property type="protein sequence ID" value="MBN8662595.1"/>
    <property type="molecule type" value="Genomic_DNA"/>
</dbReference>
<evidence type="ECO:0000256" key="5">
    <source>
        <dbReference type="ARBA" id="ARBA00022989"/>
    </source>
</evidence>
<feature type="transmembrane region" description="Helical" evidence="7">
    <location>
        <begin position="168"/>
        <end position="188"/>
    </location>
</feature>
<proteinExistence type="inferred from homology"/>
<accession>A0A8J7PP97</accession>
<dbReference type="Pfam" id="PF01790">
    <property type="entry name" value="LGT"/>
    <property type="match status" value="1"/>
</dbReference>
<evidence type="ECO:0000313" key="8">
    <source>
        <dbReference type="EMBL" id="MBN8662595.1"/>
    </source>
</evidence>
<evidence type="ECO:0000256" key="4">
    <source>
        <dbReference type="ARBA" id="ARBA00022692"/>
    </source>
</evidence>
<reference evidence="8" key="1">
    <citation type="submission" date="2021-02" db="EMBL/GenBank/DDBJ databases">
        <title>Genome-Resolved Metagenomics of a Microbial Community Performing Photosynthetic Biological Nutrient Removal.</title>
        <authorList>
            <person name="Mcdaniel E.A."/>
        </authorList>
    </citation>
    <scope>NUCLEOTIDE SEQUENCE</scope>
    <source>
        <strain evidence="8">UWPOB_OBS1</strain>
    </source>
</reference>
<keyword evidence="2" id="KW-1003">Cell membrane</keyword>
<dbReference type="Proteomes" id="UP000664277">
    <property type="component" value="Unassembled WGS sequence"/>
</dbReference>